<reference evidence="3" key="1">
    <citation type="journal article" date="2019" name="Int. J. Syst. Evol. Microbiol.">
        <title>The Global Catalogue of Microorganisms (GCM) 10K type strain sequencing project: providing services to taxonomists for standard genome sequencing and annotation.</title>
        <authorList>
            <consortium name="The Broad Institute Genomics Platform"/>
            <consortium name="The Broad Institute Genome Sequencing Center for Infectious Disease"/>
            <person name="Wu L."/>
            <person name="Ma J."/>
        </authorList>
    </citation>
    <scope>NUCLEOTIDE SEQUENCE [LARGE SCALE GENOMIC DNA]</scope>
    <source>
        <strain evidence="3">KCTC 33842</strain>
    </source>
</reference>
<protein>
    <submittedName>
        <fullName evidence="2">YbbR-like domain-containing protein</fullName>
    </submittedName>
</protein>
<dbReference type="PANTHER" id="PTHR37804">
    <property type="entry name" value="CDAA REGULATORY PROTEIN CDAR"/>
    <property type="match status" value="1"/>
</dbReference>
<name>A0ABW5P0C9_9DEIO</name>
<proteinExistence type="predicted"/>
<dbReference type="RefSeq" id="WP_386843210.1">
    <property type="nucleotide sequence ID" value="NZ_JBHUMK010000012.1"/>
</dbReference>
<gene>
    <name evidence="2" type="ORF">ACFSR9_03845</name>
</gene>
<dbReference type="PANTHER" id="PTHR37804:SF1">
    <property type="entry name" value="CDAA REGULATORY PROTEIN CDAR"/>
    <property type="match status" value="1"/>
</dbReference>
<organism evidence="2 3">
    <name type="scientific">Deinococcus taklimakanensis</name>
    <dbReference type="NCBI Taxonomy" id="536443"/>
    <lineage>
        <taxon>Bacteria</taxon>
        <taxon>Thermotogati</taxon>
        <taxon>Deinococcota</taxon>
        <taxon>Deinococci</taxon>
        <taxon>Deinococcales</taxon>
        <taxon>Deinococcaceae</taxon>
        <taxon>Deinococcus</taxon>
    </lineage>
</organism>
<accession>A0ABW5P0C9</accession>
<evidence type="ECO:0000313" key="2">
    <source>
        <dbReference type="EMBL" id="MFD2608574.1"/>
    </source>
</evidence>
<evidence type="ECO:0000256" key="1">
    <source>
        <dbReference type="SAM" id="MobiDB-lite"/>
    </source>
</evidence>
<comment type="caution">
    <text evidence="2">The sequence shown here is derived from an EMBL/GenBank/DDBJ whole genome shotgun (WGS) entry which is preliminary data.</text>
</comment>
<feature type="region of interest" description="Disordered" evidence="1">
    <location>
        <begin position="332"/>
        <end position="363"/>
    </location>
</feature>
<dbReference type="Proteomes" id="UP001597475">
    <property type="component" value="Unassembled WGS sequence"/>
</dbReference>
<keyword evidence="3" id="KW-1185">Reference proteome</keyword>
<dbReference type="EMBL" id="JBHUMK010000012">
    <property type="protein sequence ID" value="MFD2608574.1"/>
    <property type="molecule type" value="Genomic_DNA"/>
</dbReference>
<dbReference type="Gene3D" id="2.170.120.30">
    <property type="match status" value="1"/>
</dbReference>
<sequence length="363" mass="38107">MKGPSEPAAPANVPARVWARTPLRGWLGRWLDPQYAWKRFVHNLGPKLLALLVAVGLWLMATAERRANVEQGYDVPVTVVDTTGGAVRRTTSTLNPPTVRVTLSGLPQRLRQLSGKSIQAVVDVTGVPEGSFTRTVRVVPPTGTRVSRQEPERVQGFVDTQLIRTLPVTLSVATPSETSLPRFAVTPAEASVSGPARVVGTVRQVVTSPATLTAGTEREVPLIALNAAGQPVVGVETRPATVTLRRLDTGELPVKALPVVLNAPPPGLKVTSVSVQPGTVRVVASPDLLGRLREIGGSVEYRAGTYTAPVTLRLPAGTQALEAVNVRLTVESQPATPAPAAPAQPSAPAKADAPAQAETPAQP</sequence>
<evidence type="ECO:0000313" key="3">
    <source>
        <dbReference type="Proteomes" id="UP001597475"/>
    </source>
</evidence>
<dbReference type="InterPro" id="IPR053154">
    <property type="entry name" value="c-di-AMP_regulator"/>
</dbReference>
<feature type="compositionally biased region" description="Low complexity" evidence="1">
    <location>
        <begin position="343"/>
        <end position="363"/>
    </location>
</feature>